<dbReference type="InterPro" id="IPR052045">
    <property type="entry name" value="Sulfur_Carrier/Prot_Modifier"/>
</dbReference>
<dbReference type="Proteomes" id="UP000569329">
    <property type="component" value="Unassembled WGS sequence"/>
</dbReference>
<reference evidence="1 2" key="1">
    <citation type="submission" date="2020-07" db="EMBL/GenBank/DDBJ databases">
        <title>Sequencing the genomes of 1000 actinobacteria strains.</title>
        <authorList>
            <person name="Klenk H.-P."/>
        </authorList>
    </citation>
    <scope>NUCLEOTIDE SEQUENCE [LARGE SCALE GENOMIC DNA]</scope>
    <source>
        <strain evidence="1 2">DSM 45975</strain>
    </source>
</reference>
<dbReference type="AlphaFoldDB" id="A0A839DVQ4"/>
<dbReference type="RefSeq" id="WP_328796127.1">
    <property type="nucleotide sequence ID" value="NZ_JACGWZ010000004.1"/>
</dbReference>
<dbReference type="InterPro" id="IPR003749">
    <property type="entry name" value="ThiS/MoaD-like"/>
</dbReference>
<dbReference type="PANTHER" id="PTHR38031:SF1">
    <property type="entry name" value="SULFUR CARRIER PROTEIN CYSO"/>
    <property type="match status" value="1"/>
</dbReference>
<gene>
    <name evidence="1" type="ORF">FHX42_002950</name>
</gene>
<protein>
    <submittedName>
        <fullName evidence="1">Molybdopterin converting factor small subunit</fullName>
    </submittedName>
</protein>
<keyword evidence="2" id="KW-1185">Reference proteome</keyword>
<comment type="caution">
    <text evidence="1">The sequence shown here is derived from an EMBL/GenBank/DDBJ whole genome shotgun (WGS) entry which is preliminary data.</text>
</comment>
<evidence type="ECO:0000313" key="2">
    <source>
        <dbReference type="Proteomes" id="UP000569329"/>
    </source>
</evidence>
<dbReference type="EMBL" id="JACGWZ010000004">
    <property type="protein sequence ID" value="MBA8825584.1"/>
    <property type="molecule type" value="Genomic_DNA"/>
</dbReference>
<sequence>MTVLVTVFLPQMLRVNAAGAARLEVELDGDPTLGGLLDEIGDRHPALERRLRDETGALRRYINFYLDGQECRSLDGSATVLVEGTEVRVIPSVAGG</sequence>
<proteinExistence type="predicted"/>
<dbReference type="InterPro" id="IPR012675">
    <property type="entry name" value="Beta-grasp_dom_sf"/>
</dbReference>
<accession>A0A839DVQ4</accession>
<dbReference type="Gene3D" id="3.10.20.30">
    <property type="match status" value="1"/>
</dbReference>
<dbReference type="InterPro" id="IPR016155">
    <property type="entry name" value="Mopterin_synth/thiamin_S_b"/>
</dbReference>
<dbReference type="Pfam" id="PF02597">
    <property type="entry name" value="ThiS"/>
    <property type="match status" value="1"/>
</dbReference>
<name>A0A839DVQ4_9PSEU</name>
<evidence type="ECO:0000313" key="1">
    <source>
        <dbReference type="EMBL" id="MBA8825584.1"/>
    </source>
</evidence>
<dbReference type="SUPFAM" id="SSF54285">
    <property type="entry name" value="MoaD/ThiS"/>
    <property type="match status" value="1"/>
</dbReference>
<organism evidence="1 2">
    <name type="scientific">Halosaccharopolyspora lacisalsi</name>
    <dbReference type="NCBI Taxonomy" id="1000566"/>
    <lineage>
        <taxon>Bacteria</taxon>
        <taxon>Bacillati</taxon>
        <taxon>Actinomycetota</taxon>
        <taxon>Actinomycetes</taxon>
        <taxon>Pseudonocardiales</taxon>
        <taxon>Pseudonocardiaceae</taxon>
        <taxon>Halosaccharopolyspora</taxon>
    </lineage>
</organism>
<dbReference type="PANTHER" id="PTHR38031">
    <property type="entry name" value="SULFUR CARRIER PROTEIN SLR0821-RELATED"/>
    <property type="match status" value="1"/>
</dbReference>